<keyword evidence="3" id="KW-0862">Zinc</keyword>
<keyword evidence="1" id="KW-0479">Metal-binding</keyword>
<dbReference type="Proteomes" id="UP000289738">
    <property type="component" value="Chromosome B03"/>
</dbReference>
<evidence type="ECO:0000313" key="9">
    <source>
        <dbReference type="Proteomes" id="UP000289738"/>
    </source>
</evidence>
<dbReference type="EMBL" id="SDMP01000013">
    <property type="protein sequence ID" value="RYR18976.1"/>
    <property type="molecule type" value="Genomic_DNA"/>
</dbReference>
<dbReference type="SMART" id="SM00575">
    <property type="entry name" value="ZnF_PMZ"/>
    <property type="match status" value="1"/>
</dbReference>
<protein>
    <recommendedName>
        <fullName evidence="10">Protein FAR1-RELATED SEQUENCE</fullName>
    </recommendedName>
</protein>
<dbReference type="InterPro" id="IPR006564">
    <property type="entry name" value="Znf_PMZ"/>
</dbReference>
<reference evidence="8 9" key="1">
    <citation type="submission" date="2019-01" db="EMBL/GenBank/DDBJ databases">
        <title>Sequencing of cultivated peanut Arachis hypogaea provides insights into genome evolution and oil improvement.</title>
        <authorList>
            <person name="Chen X."/>
        </authorList>
    </citation>
    <scope>NUCLEOTIDE SEQUENCE [LARGE SCALE GENOMIC DNA]</scope>
    <source>
        <strain evidence="9">cv. Fuhuasheng</strain>
        <tissue evidence="8">Leaves</tissue>
    </source>
</reference>
<gene>
    <name evidence="8" type="ORF">Ahy_B03g063604</name>
</gene>
<dbReference type="InterPro" id="IPR004330">
    <property type="entry name" value="FAR1_DNA_bnd_dom"/>
</dbReference>
<dbReference type="PANTHER" id="PTHR47718">
    <property type="entry name" value="OS01G0519700 PROTEIN"/>
    <property type="match status" value="1"/>
</dbReference>
<dbReference type="GO" id="GO:0008270">
    <property type="term" value="F:zinc ion binding"/>
    <property type="evidence" value="ECO:0007669"/>
    <property type="project" value="UniProtKB-KW"/>
</dbReference>
<evidence type="ECO:0000259" key="6">
    <source>
        <dbReference type="PROSITE" id="PS50158"/>
    </source>
</evidence>
<dbReference type="InterPro" id="IPR001878">
    <property type="entry name" value="Znf_CCHC"/>
</dbReference>
<accession>A0A444ZXU9</accession>
<dbReference type="GO" id="GO:0003676">
    <property type="term" value="F:nucleic acid binding"/>
    <property type="evidence" value="ECO:0007669"/>
    <property type="project" value="InterPro"/>
</dbReference>
<evidence type="ECO:0008006" key="10">
    <source>
        <dbReference type="Google" id="ProtNLM"/>
    </source>
</evidence>
<evidence type="ECO:0000256" key="5">
    <source>
        <dbReference type="SAM" id="MobiDB-lite"/>
    </source>
</evidence>
<dbReference type="AlphaFoldDB" id="A0A444ZXU9"/>
<dbReference type="PROSITE" id="PS50966">
    <property type="entry name" value="ZF_SWIM"/>
    <property type="match status" value="1"/>
</dbReference>
<name>A0A444ZXU9_ARAHY</name>
<evidence type="ECO:0000313" key="8">
    <source>
        <dbReference type="EMBL" id="RYR18976.1"/>
    </source>
</evidence>
<feature type="region of interest" description="Disordered" evidence="5">
    <location>
        <begin position="250"/>
        <end position="279"/>
    </location>
</feature>
<sequence>MDVDSKPLNSQDNVEDCLMTGMEENVNCTCDCGGSSSKCVVVTADNIINQTFETSDAAYNLYVRYARCVGFGVRKGDTARGKDGTQHRRPFFCNKEGKRAEKYICNSKRKREHKALTRTGYEAMLAVGQHIYTVLYERNTENMECECSRWSSEGIPCSHMFCAMKRVGLQKFSESLLLRRWSKDAKKYLDESSVGSTVQDREREFLMRYGAFCQDKRCTKGKKEREKWRCTKCNNAGHVKKNCLVRNEDDNLGDKTGSGTQASFGAKELPKDPMASQGTQASFGTEKLLKDPMASQVTSAVPNTEVNASVQLGFGLGDSELINSHRVPIPPYGSNQWLLQVVQQGQYPKFNGM</sequence>
<evidence type="ECO:0000256" key="4">
    <source>
        <dbReference type="PROSITE-ProRule" id="PRU00047"/>
    </source>
</evidence>
<feature type="domain" description="CCHC-type" evidence="6">
    <location>
        <begin position="229"/>
        <end position="243"/>
    </location>
</feature>
<dbReference type="PROSITE" id="PS50158">
    <property type="entry name" value="ZF_CCHC"/>
    <property type="match status" value="1"/>
</dbReference>
<evidence type="ECO:0000256" key="3">
    <source>
        <dbReference type="ARBA" id="ARBA00022833"/>
    </source>
</evidence>
<dbReference type="Pfam" id="PF03101">
    <property type="entry name" value="FAR1"/>
    <property type="match status" value="1"/>
</dbReference>
<feature type="domain" description="SWIM-type" evidence="7">
    <location>
        <begin position="132"/>
        <end position="168"/>
    </location>
</feature>
<keyword evidence="2 4" id="KW-0863">Zinc-finger</keyword>
<evidence type="ECO:0000256" key="1">
    <source>
        <dbReference type="ARBA" id="ARBA00022723"/>
    </source>
</evidence>
<dbReference type="InterPro" id="IPR007527">
    <property type="entry name" value="Znf_SWIM"/>
</dbReference>
<organism evidence="8 9">
    <name type="scientific">Arachis hypogaea</name>
    <name type="common">Peanut</name>
    <dbReference type="NCBI Taxonomy" id="3818"/>
    <lineage>
        <taxon>Eukaryota</taxon>
        <taxon>Viridiplantae</taxon>
        <taxon>Streptophyta</taxon>
        <taxon>Embryophyta</taxon>
        <taxon>Tracheophyta</taxon>
        <taxon>Spermatophyta</taxon>
        <taxon>Magnoliopsida</taxon>
        <taxon>eudicotyledons</taxon>
        <taxon>Gunneridae</taxon>
        <taxon>Pentapetalae</taxon>
        <taxon>rosids</taxon>
        <taxon>fabids</taxon>
        <taxon>Fabales</taxon>
        <taxon>Fabaceae</taxon>
        <taxon>Papilionoideae</taxon>
        <taxon>50 kb inversion clade</taxon>
        <taxon>dalbergioids sensu lato</taxon>
        <taxon>Dalbergieae</taxon>
        <taxon>Pterocarpus clade</taxon>
        <taxon>Arachis</taxon>
    </lineage>
</organism>
<comment type="caution">
    <text evidence="8">The sequence shown here is derived from an EMBL/GenBank/DDBJ whole genome shotgun (WGS) entry which is preliminary data.</text>
</comment>
<proteinExistence type="predicted"/>
<evidence type="ECO:0000259" key="7">
    <source>
        <dbReference type="PROSITE" id="PS50966"/>
    </source>
</evidence>
<keyword evidence="9" id="KW-1185">Reference proteome</keyword>
<evidence type="ECO:0000256" key="2">
    <source>
        <dbReference type="ARBA" id="ARBA00022771"/>
    </source>
</evidence>